<dbReference type="EMBL" id="JAFBMS010000018">
    <property type="protein sequence ID" value="KAG9345366.1"/>
    <property type="molecule type" value="Genomic_DNA"/>
</dbReference>
<keyword evidence="3" id="KW-1185">Reference proteome</keyword>
<feature type="signal peptide" evidence="1">
    <location>
        <begin position="1"/>
        <end position="19"/>
    </location>
</feature>
<evidence type="ECO:0000256" key="1">
    <source>
        <dbReference type="SAM" id="SignalP"/>
    </source>
</evidence>
<dbReference type="Proteomes" id="UP000824540">
    <property type="component" value="Unassembled WGS sequence"/>
</dbReference>
<keyword evidence="1" id="KW-0732">Signal</keyword>
<proteinExistence type="predicted"/>
<reference evidence="2" key="1">
    <citation type="thesis" date="2021" institute="BYU ScholarsArchive" country="Provo, UT, USA">
        <title>Applications of and Algorithms for Genome Assembly and Genomic Analyses with an Emphasis on Marine Teleosts.</title>
        <authorList>
            <person name="Pickett B.D."/>
        </authorList>
    </citation>
    <scope>NUCLEOTIDE SEQUENCE</scope>
    <source>
        <strain evidence="2">HI-2016</strain>
    </source>
</reference>
<accession>A0A8T2P0U4</accession>
<comment type="caution">
    <text evidence="2">The sequence shown here is derived from an EMBL/GenBank/DDBJ whole genome shotgun (WGS) entry which is preliminary data.</text>
</comment>
<organism evidence="2 3">
    <name type="scientific">Albula glossodonta</name>
    <name type="common">roundjaw bonefish</name>
    <dbReference type="NCBI Taxonomy" id="121402"/>
    <lineage>
        <taxon>Eukaryota</taxon>
        <taxon>Metazoa</taxon>
        <taxon>Chordata</taxon>
        <taxon>Craniata</taxon>
        <taxon>Vertebrata</taxon>
        <taxon>Euteleostomi</taxon>
        <taxon>Actinopterygii</taxon>
        <taxon>Neopterygii</taxon>
        <taxon>Teleostei</taxon>
        <taxon>Albuliformes</taxon>
        <taxon>Albulidae</taxon>
        <taxon>Albula</taxon>
    </lineage>
</organism>
<feature type="chain" id="PRO_5035835209" evidence="1">
    <location>
        <begin position="20"/>
        <end position="167"/>
    </location>
</feature>
<gene>
    <name evidence="2" type="ORF">JZ751_009913</name>
</gene>
<dbReference type="OrthoDB" id="8960309at2759"/>
<name>A0A8T2P0U4_9TELE</name>
<protein>
    <submittedName>
        <fullName evidence="2">Uncharacterized protein</fullName>
    </submittedName>
</protein>
<dbReference type="AlphaFoldDB" id="A0A8T2P0U4"/>
<evidence type="ECO:0000313" key="2">
    <source>
        <dbReference type="EMBL" id="KAG9345366.1"/>
    </source>
</evidence>
<evidence type="ECO:0000313" key="3">
    <source>
        <dbReference type="Proteomes" id="UP000824540"/>
    </source>
</evidence>
<sequence length="167" mass="18541">MRALSALVLLFLGVLVVFAYQAIKQELVIRELKDHIDMATTQVRRDEDGIIQAKLKIQEVNTLLTPVNQKKAELTKKKQDGSAAAALVLKSLQDCQSQKTEAEAKMNADFETLQNLKAQQGSEKVEADDEIKGLKQQILDRDSKICEFVDMTNAEGRKLCGVAEAPK</sequence>